<evidence type="ECO:0000313" key="5">
    <source>
        <dbReference type="EMBL" id="KOH44963.1"/>
    </source>
</evidence>
<sequence>MNKFKLLVLTMLLLSGLSVFSQNPDFHIYLCFGQSNMAGAARAEAQDSIVDARFQMMGAMDCPDKGREMGSWYTATPPLCDCNAGISPADYFGRTLIENLPSNVKVGVINVSVGGCRIELFDKENYQSYVETAPDWMLGWIKNYGGNPYGRLVEMAKLAQKDGVIKGILMHQGESNPNDSLWTQKVKAIYDNLMIDLKLDPTKTPLLAGELLSAEFDGKCAGFNQFIAQLPAAITNSHVISSEGCPGKPDGLHFTAEGYRILGKRYGEKMLSLLGENQAGLIQRVVEDGGTGAYKAIMYTDNSLPTHTVFRPDDLSVFGKKNQLPIIVWGNGACANSPWEHVNFLSEVASHGFLTIAIGPMPQEGERGAGRSTSSQLTDAIDWAIAQNSDESSIFFGKIDISKIAVSGMSCGGLQTLEVAPDPRVTTAVVCNSGIIGDGGGMPGMPGLTKDHLAKLHSPILYLLGGESDIAYKNGMDDYKRINHVPVFVANMDVGHGGTYRQPHGGEFAKVATAWYKWQLKGDMKAGKLFTGNSPELSQSSVWTVDKKNLP</sequence>
<evidence type="ECO:0000256" key="1">
    <source>
        <dbReference type="ARBA" id="ARBA00022801"/>
    </source>
</evidence>
<dbReference type="PANTHER" id="PTHR31988:SF19">
    <property type="entry name" value="9-O-ACETYL-N-ACETYLNEURAMINIC ACID DEACETYLASE-RELATED"/>
    <property type="match status" value="1"/>
</dbReference>
<dbReference type="InterPro" id="IPR029058">
    <property type="entry name" value="AB_hydrolase_fold"/>
</dbReference>
<accession>A0A0L8V9C9</accession>
<dbReference type="Gene3D" id="3.40.50.1820">
    <property type="entry name" value="alpha/beta hydrolase"/>
    <property type="match status" value="1"/>
</dbReference>
<feature type="domain" description="PET hydrolase/cutinase-like" evidence="4">
    <location>
        <begin position="346"/>
        <end position="428"/>
    </location>
</feature>
<dbReference type="GO" id="GO:0016788">
    <property type="term" value="F:hydrolase activity, acting on ester bonds"/>
    <property type="evidence" value="ECO:0007669"/>
    <property type="project" value="UniProtKB-ARBA"/>
</dbReference>
<dbReference type="InterPro" id="IPR052940">
    <property type="entry name" value="Carb_Esterase_6"/>
</dbReference>
<feature type="domain" description="Sialate O-acetylesterase" evidence="3">
    <location>
        <begin position="26"/>
        <end position="271"/>
    </location>
</feature>
<dbReference type="Proteomes" id="UP000036958">
    <property type="component" value="Unassembled WGS sequence"/>
</dbReference>
<protein>
    <submittedName>
        <fullName evidence="5">Uncharacterized protein</fullName>
    </submittedName>
</protein>
<dbReference type="EMBL" id="LGIA01000150">
    <property type="protein sequence ID" value="KOH44963.1"/>
    <property type="molecule type" value="Genomic_DNA"/>
</dbReference>
<dbReference type="PANTHER" id="PTHR31988">
    <property type="entry name" value="ESTERASE, PUTATIVE (DUF303)-RELATED"/>
    <property type="match status" value="1"/>
</dbReference>
<keyword evidence="1" id="KW-0378">Hydrolase</keyword>
<proteinExistence type="predicted"/>
<organism evidence="5 6">
    <name type="scientific">Sunxiuqinia dokdonensis</name>
    <dbReference type="NCBI Taxonomy" id="1409788"/>
    <lineage>
        <taxon>Bacteria</taxon>
        <taxon>Pseudomonadati</taxon>
        <taxon>Bacteroidota</taxon>
        <taxon>Bacteroidia</taxon>
        <taxon>Marinilabiliales</taxon>
        <taxon>Prolixibacteraceae</taxon>
        <taxon>Sunxiuqinia</taxon>
    </lineage>
</organism>
<dbReference type="RefSeq" id="WP_239684436.1">
    <property type="nucleotide sequence ID" value="NZ_LGIA01000150.1"/>
</dbReference>
<keyword evidence="6" id="KW-1185">Reference proteome</keyword>
<dbReference type="InterPro" id="IPR041127">
    <property type="entry name" value="PET_hydrolase/cutinase-like"/>
</dbReference>
<dbReference type="Pfam" id="PF03629">
    <property type="entry name" value="SASA"/>
    <property type="match status" value="1"/>
</dbReference>
<dbReference type="InterPro" id="IPR005181">
    <property type="entry name" value="SASA"/>
</dbReference>
<dbReference type="Gene3D" id="3.40.50.1110">
    <property type="entry name" value="SGNH hydrolase"/>
    <property type="match status" value="1"/>
</dbReference>
<keyword evidence="2" id="KW-0732">Signal</keyword>
<dbReference type="STRING" id="1409788.NC99_22750"/>
<dbReference type="PATRIC" id="fig|1409788.3.peg.2348"/>
<evidence type="ECO:0000259" key="4">
    <source>
        <dbReference type="Pfam" id="PF12740"/>
    </source>
</evidence>
<dbReference type="Pfam" id="PF12740">
    <property type="entry name" value="PETase"/>
    <property type="match status" value="1"/>
</dbReference>
<evidence type="ECO:0000259" key="3">
    <source>
        <dbReference type="Pfam" id="PF03629"/>
    </source>
</evidence>
<name>A0A0L8V9C9_9BACT</name>
<feature type="chain" id="PRO_5005591382" evidence="2">
    <location>
        <begin position="22"/>
        <end position="551"/>
    </location>
</feature>
<gene>
    <name evidence="5" type="ORF">NC99_22750</name>
</gene>
<dbReference type="AlphaFoldDB" id="A0A0L8V9C9"/>
<comment type="caution">
    <text evidence="5">The sequence shown here is derived from an EMBL/GenBank/DDBJ whole genome shotgun (WGS) entry which is preliminary data.</text>
</comment>
<evidence type="ECO:0000256" key="2">
    <source>
        <dbReference type="SAM" id="SignalP"/>
    </source>
</evidence>
<dbReference type="SUPFAM" id="SSF53474">
    <property type="entry name" value="alpha/beta-Hydrolases"/>
    <property type="match status" value="1"/>
</dbReference>
<dbReference type="InterPro" id="IPR036514">
    <property type="entry name" value="SGNH_hydro_sf"/>
</dbReference>
<feature type="signal peptide" evidence="2">
    <location>
        <begin position="1"/>
        <end position="21"/>
    </location>
</feature>
<evidence type="ECO:0000313" key="6">
    <source>
        <dbReference type="Proteomes" id="UP000036958"/>
    </source>
</evidence>
<reference evidence="6" key="1">
    <citation type="submission" date="2015-07" db="EMBL/GenBank/DDBJ databases">
        <title>Genome sequencing of Sunxiuqinia dokdonensis strain SK.</title>
        <authorList>
            <person name="Ahn S."/>
            <person name="Kim B.-C."/>
        </authorList>
    </citation>
    <scope>NUCLEOTIDE SEQUENCE [LARGE SCALE GENOMIC DNA]</scope>
    <source>
        <strain evidence="6">SK</strain>
    </source>
</reference>
<dbReference type="SUPFAM" id="SSF52266">
    <property type="entry name" value="SGNH hydrolase"/>
    <property type="match status" value="1"/>
</dbReference>